<keyword evidence="2" id="KW-0489">Methyltransferase</keyword>
<keyword evidence="2" id="KW-0808">Transferase</keyword>
<dbReference type="AlphaFoldDB" id="A0A2U1MB49"/>
<evidence type="ECO:0000313" key="3">
    <source>
        <dbReference type="Proteomes" id="UP000245207"/>
    </source>
</evidence>
<keyword evidence="3" id="KW-1185">Reference proteome</keyword>
<feature type="compositionally biased region" description="Basic and acidic residues" evidence="1">
    <location>
        <begin position="1"/>
        <end position="14"/>
    </location>
</feature>
<accession>A0A2U1MB49</accession>
<sequence>MKKALKVSEDHESGMEAPSESSKVPWGRGRGKLKSPRVLEALSTTRLRAIRYAREVEGLVQFVALDNDKGWSWNIFHLWKRAGETLNSMVQLQVQRWNQTLSMLEYICLQLTHPKEFDMDIMFLRLILILMAHHLCSWTLRFTLFDSGSDVDICGMTSCVSVSVAGMLILEEAISSVQTDLLDEEKENVEEDLVIAMLYDEYVVASGTGIINELSMPIRQRIHPE</sequence>
<feature type="region of interest" description="Disordered" evidence="1">
    <location>
        <begin position="1"/>
        <end position="30"/>
    </location>
</feature>
<dbReference type="GO" id="GO:0032259">
    <property type="term" value="P:methylation"/>
    <property type="evidence" value="ECO:0007669"/>
    <property type="project" value="UniProtKB-KW"/>
</dbReference>
<proteinExistence type="predicted"/>
<comment type="caution">
    <text evidence="2">The sequence shown here is derived from an EMBL/GenBank/DDBJ whole genome shotgun (WGS) entry which is preliminary data.</text>
</comment>
<name>A0A2U1MB49_ARTAN</name>
<organism evidence="2 3">
    <name type="scientific">Artemisia annua</name>
    <name type="common">Sweet wormwood</name>
    <dbReference type="NCBI Taxonomy" id="35608"/>
    <lineage>
        <taxon>Eukaryota</taxon>
        <taxon>Viridiplantae</taxon>
        <taxon>Streptophyta</taxon>
        <taxon>Embryophyta</taxon>
        <taxon>Tracheophyta</taxon>
        <taxon>Spermatophyta</taxon>
        <taxon>Magnoliopsida</taxon>
        <taxon>eudicotyledons</taxon>
        <taxon>Gunneridae</taxon>
        <taxon>Pentapetalae</taxon>
        <taxon>asterids</taxon>
        <taxon>campanulids</taxon>
        <taxon>Asterales</taxon>
        <taxon>Asteraceae</taxon>
        <taxon>Asteroideae</taxon>
        <taxon>Anthemideae</taxon>
        <taxon>Artemisiinae</taxon>
        <taxon>Artemisia</taxon>
    </lineage>
</organism>
<reference evidence="2 3" key="1">
    <citation type="journal article" date="2018" name="Mol. Plant">
        <title>The genome of Artemisia annua provides insight into the evolution of Asteraceae family and artemisinin biosynthesis.</title>
        <authorList>
            <person name="Shen Q."/>
            <person name="Zhang L."/>
            <person name="Liao Z."/>
            <person name="Wang S."/>
            <person name="Yan T."/>
            <person name="Shi P."/>
            <person name="Liu M."/>
            <person name="Fu X."/>
            <person name="Pan Q."/>
            <person name="Wang Y."/>
            <person name="Lv Z."/>
            <person name="Lu X."/>
            <person name="Zhang F."/>
            <person name="Jiang W."/>
            <person name="Ma Y."/>
            <person name="Chen M."/>
            <person name="Hao X."/>
            <person name="Li L."/>
            <person name="Tang Y."/>
            <person name="Lv G."/>
            <person name="Zhou Y."/>
            <person name="Sun X."/>
            <person name="Brodelius P.E."/>
            <person name="Rose J.K.C."/>
            <person name="Tang K."/>
        </authorList>
    </citation>
    <scope>NUCLEOTIDE SEQUENCE [LARGE SCALE GENOMIC DNA]</scope>
    <source>
        <strain evidence="3">cv. Huhao1</strain>
        <tissue evidence="2">Leaf</tissue>
    </source>
</reference>
<dbReference type="OrthoDB" id="6349953at2759"/>
<evidence type="ECO:0000256" key="1">
    <source>
        <dbReference type="SAM" id="MobiDB-lite"/>
    </source>
</evidence>
<dbReference type="EMBL" id="PKPP01005884">
    <property type="protein sequence ID" value="PWA58480.1"/>
    <property type="molecule type" value="Genomic_DNA"/>
</dbReference>
<protein>
    <submittedName>
        <fullName evidence="2">N2,N2-dimethylguanosine tRNA methyltransferase</fullName>
    </submittedName>
</protein>
<dbReference type="Proteomes" id="UP000245207">
    <property type="component" value="Unassembled WGS sequence"/>
</dbReference>
<dbReference type="GO" id="GO:0008168">
    <property type="term" value="F:methyltransferase activity"/>
    <property type="evidence" value="ECO:0007669"/>
    <property type="project" value="UniProtKB-KW"/>
</dbReference>
<gene>
    <name evidence="2" type="ORF">CTI12_AA399750</name>
</gene>
<dbReference type="STRING" id="35608.A0A2U1MB49"/>
<evidence type="ECO:0000313" key="2">
    <source>
        <dbReference type="EMBL" id="PWA58480.1"/>
    </source>
</evidence>